<dbReference type="InterPro" id="IPR001892">
    <property type="entry name" value="Ribosomal_uS13"/>
</dbReference>
<dbReference type="PROSITE" id="PS50832">
    <property type="entry name" value="S1_IF1_TYPE"/>
    <property type="match status" value="1"/>
</dbReference>
<evidence type="ECO:0000256" key="3">
    <source>
        <dbReference type="ARBA" id="ARBA00008080"/>
    </source>
</evidence>
<evidence type="ECO:0000256" key="7">
    <source>
        <dbReference type="ARBA" id="ARBA00022884"/>
    </source>
</evidence>
<dbReference type="Gene3D" id="2.40.50.140">
    <property type="entry name" value="Nucleic acid-binding proteins"/>
    <property type="match status" value="1"/>
</dbReference>
<dbReference type="InterPro" id="IPR012340">
    <property type="entry name" value="NA-bd_OB-fold"/>
</dbReference>
<comment type="function">
    <text evidence="1">One of the essential components for the initiation of protein synthesis. Stabilizes the binding of IF-2 and IF-3 on the 30S subunit to which N-formylmethionyl-tRNA(fMet) subsequently binds. Helps modulate mRNA selection, yielding the 30S pre-initiation complex (PIC). Upon addition of the 50S ribosomal subunit IF-1, IF-2 and IF-3 are released leaving the mature 70S translation initiation complex.</text>
</comment>
<dbReference type="FunFam" id="4.10.910.10:FF:000001">
    <property type="entry name" value="30S ribosomal protein S13"/>
    <property type="match status" value="1"/>
</dbReference>
<evidence type="ECO:0000256" key="9">
    <source>
        <dbReference type="ARBA" id="ARBA00023274"/>
    </source>
</evidence>
<name>A0A699QNK0_TANCI</name>
<dbReference type="FunFam" id="1.10.8.50:FF:000001">
    <property type="entry name" value="30S ribosomal protein S13"/>
    <property type="match status" value="1"/>
</dbReference>
<proteinExistence type="inferred from homology"/>
<comment type="similarity">
    <text evidence="2">Belongs to the bacterial ribosomal protein bL36 family.</text>
</comment>
<evidence type="ECO:0000256" key="10">
    <source>
        <dbReference type="PROSITE-ProRule" id="PRU00181"/>
    </source>
</evidence>
<dbReference type="NCBIfam" id="TIGR01022">
    <property type="entry name" value="rpmJ_bact"/>
    <property type="match status" value="1"/>
</dbReference>
<dbReference type="SUPFAM" id="SSF50249">
    <property type="entry name" value="Nucleic acid-binding proteins"/>
    <property type="match status" value="1"/>
</dbReference>
<dbReference type="InterPro" id="IPR018269">
    <property type="entry name" value="Ribosomal_uS13_CS"/>
</dbReference>
<organism evidence="13">
    <name type="scientific">Tanacetum cinerariifolium</name>
    <name type="common">Dalmatian daisy</name>
    <name type="synonym">Chrysanthemum cinerariifolium</name>
    <dbReference type="NCBI Taxonomy" id="118510"/>
    <lineage>
        <taxon>Eukaryota</taxon>
        <taxon>Viridiplantae</taxon>
        <taxon>Streptophyta</taxon>
        <taxon>Embryophyta</taxon>
        <taxon>Tracheophyta</taxon>
        <taxon>Spermatophyta</taxon>
        <taxon>Magnoliopsida</taxon>
        <taxon>eudicotyledons</taxon>
        <taxon>Gunneridae</taxon>
        <taxon>Pentapetalae</taxon>
        <taxon>asterids</taxon>
        <taxon>campanulids</taxon>
        <taxon>Asterales</taxon>
        <taxon>Asteraceae</taxon>
        <taxon>Asteroideae</taxon>
        <taxon>Anthemideae</taxon>
        <taxon>Anthemidinae</taxon>
        <taxon>Tanacetum</taxon>
    </lineage>
</organism>
<keyword evidence="8 13" id="KW-0689">Ribosomal protein</keyword>
<dbReference type="InterPro" id="IPR006196">
    <property type="entry name" value="RNA-binding_domain_S1_IF1"/>
</dbReference>
<dbReference type="Gene3D" id="1.10.8.50">
    <property type="match status" value="1"/>
</dbReference>
<dbReference type="HAMAP" id="MF_00251">
    <property type="entry name" value="Ribosomal_bL36"/>
    <property type="match status" value="1"/>
</dbReference>
<keyword evidence="9" id="KW-0687">Ribonucleoprotein</keyword>
<dbReference type="HAMAP" id="MF_01315">
    <property type="entry name" value="Ribosomal_uS13"/>
    <property type="match status" value="1"/>
</dbReference>
<evidence type="ECO:0000256" key="5">
    <source>
        <dbReference type="ARBA" id="ARBA00011599"/>
    </source>
</evidence>
<feature type="non-terminal residue" evidence="13">
    <location>
        <position position="1"/>
    </location>
</feature>
<dbReference type="PROSITE" id="PS00646">
    <property type="entry name" value="RIBOSOMAL_S13_1"/>
    <property type="match status" value="1"/>
</dbReference>
<dbReference type="InterPro" id="IPR035977">
    <property type="entry name" value="Ribosomal_bL36_sp"/>
</dbReference>
<feature type="domain" description="S1-like" evidence="12">
    <location>
        <begin position="9"/>
        <end position="82"/>
    </location>
</feature>
<dbReference type="GO" id="GO:0005829">
    <property type="term" value="C:cytosol"/>
    <property type="evidence" value="ECO:0007669"/>
    <property type="project" value="TreeGrafter"/>
</dbReference>
<dbReference type="PROSITE" id="PS50159">
    <property type="entry name" value="RIBOSOMAL_S13_2"/>
    <property type="match status" value="1"/>
</dbReference>
<evidence type="ECO:0000256" key="4">
    <source>
        <dbReference type="ARBA" id="ARBA00011458"/>
    </source>
</evidence>
<dbReference type="NCBIfam" id="TIGR03631">
    <property type="entry name" value="uS13_bact"/>
    <property type="match status" value="1"/>
</dbReference>
<keyword evidence="7" id="KW-0694">RNA-binding</keyword>
<dbReference type="SUPFAM" id="SSF46946">
    <property type="entry name" value="S13-like H2TH domain"/>
    <property type="match status" value="1"/>
</dbReference>
<comment type="subunit">
    <text evidence="5">Component of the 30S ribosomal translation pre-initiation complex which assembles on the 30S ribosome in the order IF-2 and IF-3, IF-1 and N-formylmethionyl-tRNA(fMet); mRNA recruitment can occur at any time during PIC assembly.</text>
</comment>
<evidence type="ECO:0000259" key="12">
    <source>
        <dbReference type="PROSITE" id="PS50832"/>
    </source>
</evidence>
<dbReference type="CDD" id="cd04451">
    <property type="entry name" value="S1_IF1"/>
    <property type="match status" value="1"/>
</dbReference>
<evidence type="ECO:0000256" key="8">
    <source>
        <dbReference type="ARBA" id="ARBA00022980"/>
    </source>
</evidence>
<keyword evidence="6" id="KW-0699">rRNA-binding</keyword>
<dbReference type="InterPro" id="IPR019980">
    <property type="entry name" value="Ribosomal_uS13_bac-type"/>
</dbReference>
<protein>
    <submittedName>
        <fullName evidence="13">Ribosomal protein S13, chloroplast</fullName>
    </submittedName>
</protein>
<feature type="region of interest" description="Disordered" evidence="11">
    <location>
        <begin position="189"/>
        <end position="216"/>
    </location>
</feature>
<dbReference type="Pfam" id="PF01176">
    <property type="entry name" value="eIF-1a"/>
    <property type="match status" value="1"/>
</dbReference>
<dbReference type="Pfam" id="PF00416">
    <property type="entry name" value="Ribosomal_S13"/>
    <property type="match status" value="1"/>
</dbReference>
<evidence type="ECO:0000256" key="2">
    <source>
        <dbReference type="ARBA" id="ARBA00007645"/>
    </source>
</evidence>
<evidence type="ECO:0000256" key="6">
    <source>
        <dbReference type="ARBA" id="ARBA00022730"/>
    </source>
</evidence>
<accession>A0A699QNK0</accession>
<evidence type="ECO:0000256" key="11">
    <source>
        <dbReference type="SAM" id="MobiDB-lite"/>
    </source>
</evidence>
<comment type="similarity">
    <text evidence="3">Belongs to the universal ribosomal protein uS13 family.</text>
</comment>
<keyword evidence="10" id="KW-0648">Protein biosynthesis</keyword>
<dbReference type="GO" id="GO:0015935">
    <property type="term" value="C:small ribosomal subunit"/>
    <property type="evidence" value="ECO:0007669"/>
    <property type="project" value="TreeGrafter"/>
</dbReference>
<dbReference type="GO" id="GO:0003743">
    <property type="term" value="F:translation initiation factor activity"/>
    <property type="evidence" value="ECO:0007669"/>
    <property type="project" value="UniProtKB-UniRule"/>
</dbReference>
<dbReference type="Gene3D" id="4.10.910.10">
    <property type="entry name" value="30s ribosomal protein s13, domain 2"/>
    <property type="match status" value="1"/>
</dbReference>
<reference evidence="13" key="1">
    <citation type="journal article" date="2019" name="Sci. Rep.">
        <title>Draft genome of Tanacetum cinerariifolium, the natural source of mosquito coil.</title>
        <authorList>
            <person name="Yamashiro T."/>
            <person name="Shiraishi A."/>
            <person name="Satake H."/>
            <person name="Nakayama K."/>
        </authorList>
    </citation>
    <scope>NUCLEOTIDE SEQUENCE</scope>
</reference>
<dbReference type="InterPro" id="IPR004368">
    <property type="entry name" value="TIF_IF1"/>
</dbReference>
<evidence type="ECO:0000256" key="1">
    <source>
        <dbReference type="ARBA" id="ARBA00003935"/>
    </source>
</evidence>
<evidence type="ECO:0000313" key="13">
    <source>
        <dbReference type="EMBL" id="GFC72503.1"/>
    </source>
</evidence>
<comment type="subunit">
    <text evidence="4">Part of the 30S ribosomal subunit.</text>
</comment>
<sequence>RKSTAIALMAKQASIEQDGTILEALSNAMFRVELENGHQLIAHISGKMRMHYIKILPGDKVMKVKTSVKKRSVDCKIIRRNGKLYVINKKNPRFKQRVDIPDNKRGEIALTYIFGIGRSNSIKILTKAGIDVNKKVKDWTEAEAGEIRAIIAAEHKTEGVLRSEIQLNIKRLMDIGCYRGLRHRKGLPVRGQRTKNNSRTRKGKRKTVAGKKKATK</sequence>
<dbReference type="InterPro" id="IPR010979">
    <property type="entry name" value="Ribosomal_uS13-like_H2TH"/>
</dbReference>
<keyword evidence="10" id="KW-0396">Initiation factor</keyword>
<dbReference type="InterPro" id="IPR000473">
    <property type="entry name" value="Ribosomal_bL36"/>
</dbReference>
<dbReference type="AlphaFoldDB" id="A0A699QNK0"/>
<dbReference type="SUPFAM" id="SSF57840">
    <property type="entry name" value="Ribosomal protein L36"/>
    <property type="match status" value="1"/>
</dbReference>
<dbReference type="GO" id="GO:0019843">
    <property type="term" value="F:rRNA binding"/>
    <property type="evidence" value="ECO:0007669"/>
    <property type="project" value="UniProtKB-KW"/>
</dbReference>
<dbReference type="GO" id="GO:0003735">
    <property type="term" value="F:structural constituent of ribosome"/>
    <property type="evidence" value="ECO:0007669"/>
    <property type="project" value="InterPro"/>
</dbReference>
<dbReference type="EMBL" id="BKCJ011038149">
    <property type="protein sequence ID" value="GFC72503.1"/>
    <property type="molecule type" value="Genomic_DNA"/>
</dbReference>
<comment type="caution">
    <text evidence="13">The sequence shown here is derived from an EMBL/GenBank/DDBJ whole genome shotgun (WGS) entry which is preliminary data.</text>
</comment>
<dbReference type="InterPro" id="IPR027437">
    <property type="entry name" value="Rbsml_uS13_C"/>
</dbReference>
<gene>
    <name evidence="13" type="ORF">Tci_844473</name>
</gene>
<dbReference type="PANTHER" id="PTHR10871">
    <property type="entry name" value="30S RIBOSOMAL PROTEIN S13/40S RIBOSOMAL PROTEIN S18"/>
    <property type="match status" value="1"/>
</dbReference>
<dbReference type="PANTHER" id="PTHR10871:SF1">
    <property type="entry name" value="SMALL RIBOSOMAL SUBUNIT PROTEIN US13M"/>
    <property type="match status" value="1"/>
</dbReference>
<dbReference type="NCBIfam" id="TIGR00008">
    <property type="entry name" value="infA"/>
    <property type="match status" value="1"/>
</dbReference>